<evidence type="ECO:0000259" key="1">
    <source>
        <dbReference type="Pfam" id="PF10615"/>
    </source>
</evidence>
<evidence type="ECO:0000313" key="3">
    <source>
        <dbReference type="Proteomes" id="UP001499987"/>
    </source>
</evidence>
<accession>A0ABP4DTE2</accession>
<reference evidence="3" key="1">
    <citation type="journal article" date="2019" name="Int. J. Syst. Evol. Microbiol.">
        <title>The Global Catalogue of Microorganisms (GCM) 10K type strain sequencing project: providing services to taxonomists for standard genome sequencing and annotation.</title>
        <authorList>
            <consortium name="The Broad Institute Genomics Platform"/>
            <consortium name="The Broad Institute Genome Sequencing Center for Infectious Disease"/>
            <person name="Wu L."/>
            <person name="Ma J."/>
        </authorList>
    </citation>
    <scope>NUCLEOTIDE SEQUENCE [LARGE SCALE GENOMIC DNA]</scope>
    <source>
        <strain evidence="3">JCM 13002</strain>
    </source>
</reference>
<dbReference type="SUPFAM" id="SSF50475">
    <property type="entry name" value="FMN-binding split barrel"/>
    <property type="match status" value="1"/>
</dbReference>
<dbReference type="InterPro" id="IPR037119">
    <property type="entry name" value="Haem_oxidase_HugZ-like_sf"/>
</dbReference>
<sequence>MSDAAPSAAERIRTLLEFASSVVLDVPGIDLVERPGPPPLVDCAVLPDGAVAVLVEDGSPVHRIAVLARRDGPVTAELDAVDVAPVALPHRIRGRAAVQGRLTVMSRATPARVAALFPRRRATGHVLLCLEPEHLAVEDLWGSVCCVEPAAFAAASADPLAAEEAQLLQHLDSSHADQVRALGLRAAGQRSAPSADGVRAVRPVALDRFGLRLRLVGEDGRVLDARFEFGRPVRSAEDLPEAMRRLFAHATADR</sequence>
<feature type="domain" description="DUF2470" evidence="1">
    <location>
        <begin position="165"/>
        <end position="243"/>
    </location>
</feature>
<dbReference type="EMBL" id="BAAALD010000003">
    <property type="protein sequence ID" value="GAA1070041.1"/>
    <property type="molecule type" value="Genomic_DNA"/>
</dbReference>
<gene>
    <name evidence="2" type="ORF">GCM10009663_04980</name>
</gene>
<protein>
    <submittedName>
        <fullName evidence="2">DUF2470 domain-containing protein</fullName>
    </submittedName>
</protein>
<dbReference type="Proteomes" id="UP001499987">
    <property type="component" value="Unassembled WGS sequence"/>
</dbReference>
<organism evidence="2 3">
    <name type="scientific">Kitasatospora arboriphila</name>
    <dbReference type="NCBI Taxonomy" id="258052"/>
    <lineage>
        <taxon>Bacteria</taxon>
        <taxon>Bacillati</taxon>
        <taxon>Actinomycetota</taxon>
        <taxon>Actinomycetes</taxon>
        <taxon>Kitasatosporales</taxon>
        <taxon>Streptomycetaceae</taxon>
        <taxon>Kitasatospora</taxon>
    </lineage>
</organism>
<dbReference type="Gene3D" id="3.20.180.10">
    <property type="entry name" value="PNP-oxidase-like"/>
    <property type="match status" value="1"/>
</dbReference>
<comment type="caution">
    <text evidence="2">The sequence shown here is derived from an EMBL/GenBank/DDBJ whole genome shotgun (WGS) entry which is preliminary data.</text>
</comment>
<dbReference type="RefSeq" id="WP_344621771.1">
    <property type="nucleotide sequence ID" value="NZ_BAAALD010000003.1"/>
</dbReference>
<evidence type="ECO:0000313" key="2">
    <source>
        <dbReference type="EMBL" id="GAA1070041.1"/>
    </source>
</evidence>
<dbReference type="InterPro" id="IPR019595">
    <property type="entry name" value="DUF2470"/>
</dbReference>
<dbReference type="Pfam" id="PF10615">
    <property type="entry name" value="DUF2470"/>
    <property type="match status" value="1"/>
</dbReference>
<proteinExistence type="predicted"/>
<name>A0ABP4DTE2_9ACTN</name>
<keyword evidence="3" id="KW-1185">Reference proteome</keyword>